<dbReference type="Proteomes" id="UP001488805">
    <property type="component" value="Unassembled WGS sequence"/>
</dbReference>
<dbReference type="AlphaFoldDB" id="A0AAW1FE48"/>
<evidence type="ECO:0000313" key="2">
    <source>
        <dbReference type="EMBL" id="KAK9532786.1"/>
    </source>
</evidence>
<evidence type="ECO:0000313" key="3">
    <source>
        <dbReference type="Proteomes" id="UP001488805"/>
    </source>
</evidence>
<feature type="coiled-coil region" evidence="1">
    <location>
        <begin position="141"/>
        <end position="218"/>
    </location>
</feature>
<feature type="coiled-coil region" evidence="1">
    <location>
        <begin position="288"/>
        <end position="353"/>
    </location>
</feature>
<keyword evidence="3" id="KW-1185">Reference proteome</keyword>
<comment type="caution">
    <text evidence="2">The sequence shown here is derived from an EMBL/GenBank/DDBJ whole genome shotgun (WGS) entry which is preliminary data.</text>
</comment>
<organism evidence="2 3">
    <name type="scientific">Zoarces viviparus</name>
    <name type="common">Viviparous eelpout</name>
    <name type="synonym">Blennius viviparus</name>
    <dbReference type="NCBI Taxonomy" id="48416"/>
    <lineage>
        <taxon>Eukaryota</taxon>
        <taxon>Metazoa</taxon>
        <taxon>Chordata</taxon>
        <taxon>Craniata</taxon>
        <taxon>Vertebrata</taxon>
        <taxon>Euteleostomi</taxon>
        <taxon>Actinopterygii</taxon>
        <taxon>Neopterygii</taxon>
        <taxon>Teleostei</taxon>
        <taxon>Neoteleostei</taxon>
        <taxon>Acanthomorphata</taxon>
        <taxon>Eupercaria</taxon>
        <taxon>Perciformes</taxon>
        <taxon>Cottioidei</taxon>
        <taxon>Zoarcales</taxon>
        <taxon>Zoarcidae</taxon>
        <taxon>Zoarcinae</taxon>
        <taxon>Zoarces</taxon>
    </lineage>
</organism>
<proteinExistence type="predicted"/>
<gene>
    <name evidence="2" type="ORF">VZT92_010154</name>
</gene>
<name>A0AAW1FE48_ZOAVI</name>
<dbReference type="EMBL" id="JBCEZU010000078">
    <property type="protein sequence ID" value="KAK9532786.1"/>
    <property type="molecule type" value="Genomic_DNA"/>
</dbReference>
<evidence type="ECO:0000256" key="1">
    <source>
        <dbReference type="SAM" id="Coils"/>
    </source>
</evidence>
<accession>A0AAW1FE48</accession>
<keyword evidence="1" id="KW-0175">Coiled coil</keyword>
<feature type="coiled-coil region" evidence="1">
    <location>
        <begin position="4"/>
        <end position="63"/>
    </location>
</feature>
<sequence>MADRRSLQHEIHRLKLKLESDEQVRNASVIKLKLKVKALEDVNQDLELKFKRAKKENVELTTKSNIIKDSQTAQLDVLWKYRVDMDEKLRKMSADMTEQLERSEEMLNRTIAQQTLTHEADKLEMTADFNRREGEMEVSHQKQMEEVVSTLKDEIRQLEAKWHAAEVDHNNEQIELQQQKHKDEDNFNDERELFHDHYDELLEVCEELKNKNEIMCERTLELLKMDALKETNRDLMLNRKINEKTIGAQEKELRELKMSFEELQFILHEERNSHAVLKTKLDLDHNVEKALELKIKQLLLELKQAKEAKQETIALKDTLTRTVDNLENRLGCLARQIKELKEEHQILQNYQLQFREGLQDCFDEISNKKEFNKRILELKRRYVDNVKSADVVKASIQRHREEKKNESVFREKVSKTFTNMTNWRKGIKEQAANEVVRIQQRHSEYITVINEQTVQIKEQKRRERKWMQHQPRKGTIPIHVKRNGVSVP</sequence>
<reference evidence="2 3" key="1">
    <citation type="journal article" date="2024" name="Genome Biol. Evol.">
        <title>Chromosome-level genome assembly of the viviparous eelpout Zoarces viviparus.</title>
        <authorList>
            <person name="Fuhrmann N."/>
            <person name="Brasseur M.V."/>
            <person name="Bakowski C.E."/>
            <person name="Podsiadlowski L."/>
            <person name="Prost S."/>
            <person name="Krehenwinkel H."/>
            <person name="Mayer C."/>
        </authorList>
    </citation>
    <scope>NUCLEOTIDE SEQUENCE [LARGE SCALE GENOMIC DNA]</scope>
    <source>
        <strain evidence="2">NO-MEL_2022_Ind0_liver</strain>
    </source>
</reference>
<protein>
    <submittedName>
        <fullName evidence="2">Uncharacterized protein</fullName>
    </submittedName>
</protein>